<keyword evidence="2" id="KW-1185">Reference proteome</keyword>
<accession>A0ACA9RPI8</accession>
<comment type="caution">
    <text evidence="1">The sequence shown here is derived from an EMBL/GenBank/DDBJ whole genome shotgun (WGS) entry which is preliminary data.</text>
</comment>
<reference evidence="1" key="1">
    <citation type="submission" date="2021-06" db="EMBL/GenBank/DDBJ databases">
        <authorList>
            <person name="Kallberg Y."/>
            <person name="Tangrot J."/>
            <person name="Rosling A."/>
        </authorList>
    </citation>
    <scope>NUCLEOTIDE SEQUENCE</scope>
    <source>
        <strain evidence="1">MA461A</strain>
    </source>
</reference>
<evidence type="ECO:0000313" key="1">
    <source>
        <dbReference type="EMBL" id="CAG8804006.1"/>
    </source>
</evidence>
<protein>
    <submittedName>
        <fullName evidence="1">5577_t:CDS:1</fullName>
    </submittedName>
</protein>
<name>A0ACA9RPI8_9GLOM</name>
<gene>
    <name evidence="1" type="ORF">RPERSI_LOCUS21635</name>
</gene>
<sequence>YGTTFTIYVLGKLETITGKETIREVVKNDDLSFYDSPDMNPTSTSLKIVKKLVITNVKHLISRLQRSITNHIDTYIGECVEPKVISDPYEFLYTMISELAANIIVGEECCQYEDILETFRNLTYSVIRIFFAPKLLFFIHPWFHKQLIIFPLRFISNHKDVIINRIKPIIKKRLAIKKKLGDDWVAPVDALQFLLNEPFIAPDVDPNNARLIRTSHLLQ</sequence>
<proteinExistence type="predicted"/>
<organism evidence="1 2">
    <name type="scientific">Racocetra persica</name>
    <dbReference type="NCBI Taxonomy" id="160502"/>
    <lineage>
        <taxon>Eukaryota</taxon>
        <taxon>Fungi</taxon>
        <taxon>Fungi incertae sedis</taxon>
        <taxon>Mucoromycota</taxon>
        <taxon>Glomeromycotina</taxon>
        <taxon>Glomeromycetes</taxon>
        <taxon>Diversisporales</taxon>
        <taxon>Gigasporaceae</taxon>
        <taxon>Racocetra</taxon>
    </lineage>
</organism>
<dbReference type="EMBL" id="CAJVQC010063876">
    <property type="protein sequence ID" value="CAG8804006.1"/>
    <property type="molecule type" value="Genomic_DNA"/>
</dbReference>
<evidence type="ECO:0000313" key="2">
    <source>
        <dbReference type="Proteomes" id="UP000789920"/>
    </source>
</evidence>
<feature type="non-terminal residue" evidence="1">
    <location>
        <position position="1"/>
    </location>
</feature>
<dbReference type="Proteomes" id="UP000789920">
    <property type="component" value="Unassembled WGS sequence"/>
</dbReference>
<feature type="non-terminal residue" evidence="1">
    <location>
        <position position="219"/>
    </location>
</feature>